<protein>
    <submittedName>
        <fullName evidence="1">Uncharacterized protein</fullName>
    </submittedName>
</protein>
<accession>A0A2K4ZIY4</accession>
<dbReference type="EMBL" id="OFSM01000016">
    <property type="protein sequence ID" value="SOY30438.1"/>
    <property type="molecule type" value="Genomic_DNA"/>
</dbReference>
<dbReference type="Proteomes" id="UP000236311">
    <property type="component" value="Unassembled WGS sequence"/>
</dbReference>
<reference evidence="1 2" key="1">
    <citation type="submission" date="2018-01" db="EMBL/GenBank/DDBJ databases">
        <authorList>
            <person name="Gaut B.S."/>
            <person name="Morton B.R."/>
            <person name="Clegg M.T."/>
            <person name="Duvall M.R."/>
        </authorList>
    </citation>
    <scope>NUCLEOTIDE SEQUENCE [LARGE SCALE GENOMIC DNA]</scope>
    <source>
        <strain evidence="1">GP69</strain>
    </source>
</reference>
<evidence type="ECO:0000313" key="1">
    <source>
        <dbReference type="EMBL" id="SOY30438.1"/>
    </source>
</evidence>
<gene>
    <name evidence="1" type="ORF">AMURIS_03165</name>
</gene>
<organism evidence="1 2">
    <name type="scientific">Acetatifactor muris</name>
    <dbReference type="NCBI Taxonomy" id="879566"/>
    <lineage>
        <taxon>Bacteria</taxon>
        <taxon>Bacillati</taxon>
        <taxon>Bacillota</taxon>
        <taxon>Clostridia</taxon>
        <taxon>Lachnospirales</taxon>
        <taxon>Lachnospiraceae</taxon>
        <taxon>Acetatifactor</taxon>
    </lineage>
</organism>
<sequence length="45" mass="5525">MARIEEVRKIKKSKRKQAAFFAEYGRNRLPFDGEEKCREKSFFWI</sequence>
<keyword evidence="2" id="KW-1185">Reference proteome</keyword>
<name>A0A2K4ZIY4_9FIRM</name>
<evidence type="ECO:0000313" key="2">
    <source>
        <dbReference type="Proteomes" id="UP000236311"/>
    </source>
</evidence>
<proteinExistence type="predicted"/>
<dbReference type="AlphaFoldDB" id="A0A2K4ZIY4"/>